<protein>
    <submittedName>
        <fullName evidence="2">Phosphoprotein</fullName>
    </submittedName>
</protein>
<proteinExistence type="predicted"/>
<evidence type="ECO:0000256" key="1">
    <source>
        <dbReference type="SAM" id="MobiDB-lite"/>
    </source>
</evidence>
<organism evidence="2">
    <name type="scientific">Shelduck rhabdovirus</name>
    <dbReference type="NCBI Taxonomy" id="2212784"/>
    <lineage>
        <taxon>Viruses</taxon>
        <taxon>Riboviria</taxon>
        <taxon>Orthornavirae</taxon>
        <taxon>Negarnaviricota</taxon>
        <taxon>Haploviricotina</taxon>
        <taxon>Monjiviricetes</taxon>
        <taxon>Mononegavirales</taxon>
        <taxon>Rhabdoviridae</taxon>
    </lineage>
</organism>
<name>A0A3G1RPN2_9RHAB</name>
<sequence>MKINQVNLQQSCQLAQAVHCLPLTFKMDQQLDNAFLRDIQKIEDKFVEVHQIDETVDGEATVTDARDLTDRPPTRSMTHIGTLLREMYKGPSEAQRAPEAELVEQIETESAADSPYQMSEATEQPGEEEQPVLTRGATVMPLEVETAEGKAQQVIRMLKNRGIETVILGSGGEIIVPEDSQLTKSKIKEEVLKCCLEMLNLKLEIRTTPTTGGGWDEVIAILDKGYRLMNPANRKTMIVKLDDSPNLARFRQEEVPIPRPRDLNTAILELLKLTDLYYEVSYRLDFPL</sequence>
<evidence type="ECO:0000313" key="2">
    <source>
        <dbReference type="EMBL" id="AXF38752.1"/>
    </source>
</evidence>
<feature type="region of interest" description="Disordered" evidence="1">
    <location>
        <begin position="108"/>
        <end position="131"/>
    </location>
</feature>
<dbReference type="EMBL" id="MH453880">
    <property type="protein sequence ID" value="AXF38752.1"/>
    <property type="molecule type" value="Viral_cRNA"/>
</dbReference>
<gene>
    <name evidence="2" type="primary">P</name>
</gene>
<reference evidence="2" key="1">
    <citation type="journal article" date="2018" name="Mol. Ecol.">
        <title>Virus-virus interactions and host ecology are associated with RNA virome structure in wild birds.</title>
        <authorList>
            <person name="Wille M."/>
            <person name="Eden J.S."/>
            <person name="Shi M."/>
            <person name="Klaassen M."/>
            <person name="Hurt A.C."/>
            <person name="Holmes E.C."/>
        </authorList>
    </citation>
    <scope>NUCLEOTIDE SEQUENCE</scope>
    <source>
        <strain evidence="2">MW22</strain>
    </source>
</reference>
<accession>A0A3G1RPN2</accession>